<dbReference type="Pfam" id="PF08806">
    <property type="entry name" value="Sep15_SelM"/>
    <property type="match status" value="1"/>
</dbReference>
<dbReference type="EMBL" id="GL871262">
    <property type="protein sequence ID" value="EGC31315.1"/>
    <property type="molecule type" value="Genomic_DNA"/>
</dbReference>
<dbReference type="GeneID" id="10505902"/>
<dbReference type="eggNOG" id="KOG3384">
    <property type="taxonomic scope" value="Eukaryota"/>
</dbReference>
<dbReference type="InterPro" id="IPR038219">
    <property type="entry name" value="Sep15/SelM_sf"/>
</dbReference>
<dbReference type="Gene3D" id="3.40.30.50">
    <property type="entry name" value="Sep15/SelM thioredoxin-like domain, active-site redox motif"/>
    <property type="match status" value="1"/>
</dbReference>
<dbReference type="KEGG" id="dpp:DICPUDRAFT_82783"/>
<dbReference type="GO" id="GO:0005788">
    <property type="term" value="C:endoplasmic reticulum lumen"/>
    <property type="evidence" value="ECO:0007669"/>
    <property type="project" value="UniProtKB-SubCell"/>
</dbReference>
<dbReference type="OrthoDB" id="19100at2759"/>
<dbReference type="PANTHER" id="PTHR13077:SF6">
    <property type="entry name" value="SELENOPROTEIN F"/>
    <property type="match status" value="1"/>
</dbReference>
<dbReference type="AlphaFoldDB" id="F0ZXL1"/>
<gene>
    <name evidence="8" type="ORF">DICPUDRAFT_82783</name>
</gene>
<dbReference type="Proteomes" id="UP000001064">
    <property type="component" value="Unassembled WGS sequence"/>
</dbReference>
<evidence type="ECO:0000313" key="9">
    <source>
        <dbReference type="Proteomes" id="UP000001064"/>
    </source>
</evidence>
<dbReference type="STRING" id="5786.F0ZXL1"/>
<evidence type="ECO:0000256" key="4">
    <source>
        <dbReference type="ARBA" id="ARBA00022824"/>
    </source>
</evidence>
<keyword evidence="4" id="KW-0256">Endoplasmic reticulum</keyword>
<keyword evidence="3" id="KW-0732">Signal</keyword>
<comment type="subcellular location">
    <subcellularLocation>
        <location evidence="1">Endoplasmic reticulum lumen</location>
    </subcellularLocation>
</comment>
<keyword evidence="5" id="KW-0712">Selenocysteine</keyword>
<dbReference type="RefSeq" id="XP_003292159.1">
    <property type="nucleotide sequence ID" value="XM_003292111.1"/>
</dbReference>
<evidence type="ECO:0000256" key="3">
    <source>
        <dbReference type="ARBA" id="ARBA00022729"/>
    </source>
</evidence>
<evidence type="ECO:0000313" key="8">
    <source>
        <dbReference type="EMBL" id="EGC31315.1"/>
    </source>
</evidence>
<keyword evidence="9" id="KW-1185">Reference proteome</keyword>
<organism evidence="8 9">
    <name type="scientific">Dictyostelium purpureum</name>
    <name type="common">Slime mold</name>
    <dbReference type="NCBI Taxonomy" id="5786"/>
    <lineage>
        <taxon>Eukaryota</taxon>
        <taxon>Amoebozoa</taxon>
        <taxon>Evosea</taxon>
        <taxon>Eumycetozoa</taxon>
        <taxon>Dictyostelia</taxon>
        <taxon>Dictyosteliales</taxon>
        <taxon>Dictyosteliaceae</taxon>
        <taxon>Dictyostelium</taxon>
    </lineage>
</organism>
<evidence type="ECO:0000256" key="6">
    <source>
        <dbReference type="ARBA" id="ARBA00040775"/>
    </source>
</evidence>
<dbReference type="InterPro" id="IPR014912">
    <property type="entry name" value="Sep15_SelM_dom"/>
</dbReference>
<proteinExistence type="inferred from homology"/>
<evidence type="ECO:0000256" key="5">
    <source>
        <dbReference type="ARBA" id="ARBA00022933"/>
    </source>
</evidence>
<comment type="similarity">
    <text evidence="2">Belongs to the selenoprotein M/F family.</text>
</comment>
<dbReference type="InterPro" id="IPR039992">
    <property type="entry name" value="Sep15_SelM"/>
</dbReference>
<dbReference type="InParanoid" id="F0ZXL1"/>
<dbReference type="OMA" id="THEQGAN"/>
<accession>F0ZXL1</accession>
<protein>
    <recommendedName>
        <fullName evidence="6">Selenoprotein F</fullName>
    </recommendedName>
</protein>
<feature type="domain" description="Selenoprotein F/M" evidence="7">
    <location>
        <begin position="45"/>
        <end position="96"/>
    </location>
</feature>
<dbReference type="FunCoup" id="F0ZXL1">
    <property type="interactions" value="19"/>
</dbReference>
<evidence type="ECO:0000259" key="7">
    <source>
        <dbReference type="Pfam" id="PF08806"/>
    </source>
</evidence>
<dbReference type="InterPro" id="IPR036249">
    <property type="entry name" value="Thioredoxin-like_sf"/>
</dbReference>
<reference evidence="9" key="1">
    <citation type="journal article" date="2011" name="Genome Biol.">
        <title>Comparative genomics of the social amoebae Dictyostelium discoideum and Dictyostelium purpureum.</title>
        <authorList>
            <consortium name="US DOE Joint Genome Institute (JGI-PGF)"/>
            <person name="Sucgang R."/>
            <person name="Kuo A."/>
            <person name="Tian X."/>
            <person name="Salerno W."/>
            <person name="Parikh A."/>
            <person name="Feasley C.L."/>
            <person name="Dalin E."/>
            <person name="Tu H."/>
            <person name="Huang E."/>
            <person name="Barry K."/>
            <person name="Lindquist E."/>
            <person name="Shapiro H."/>
            <person name="Bruce D."/>
            <person name="Schmutz J."/>
            <person name="Salamov A."/>
            <person name="Fey P."/>
            <person name="Gaudet P."/>
            <person name="Anjard C."/>
            <person name="Babu M.M."/>
            <person name="Basu S."/>
            <person name="Bushmanova Y."/>
            <person name="van der Wel H."/>
            <person name="Katoh-Kurasawa M."/>
            <person name="Dinh C."/>
            <person name="Coutinho P.M."/>
            <person name="Saito T."/>
            <person name="Elias M."/>
            <person name="Schaap P."/>
            <person name="Kay R.R."/>
            <person name="Henrissat B."/>
            <person name="Eichinger L."/>
            <person name="Rivero F."/>
            <person name="Putnam N.H."/>
            <person name="West C.M."/>
            <person name="Loomis W.F."/>
            <person name="Chisholm R.L."/>
            <person name="Shaulsky G."/>
            <person name="Strassmann J.E."/>
            <person name="Queller D.C."/>
            <person name="Kuspa A."/>
            <person name="Grigoriev I.V."/>
        </authorList>
    </citation>
    <scope>NUCLEOTIDE SEQUENCE [LARGE SCALE GENOMIC DNA]</scope>
    <source>
        <strain evidence="9">QSDP1</strain>
    </source>
</reference>
<dbReference type="PANTHER" id="PTHR13077">
    <property type="entry name" value="SELENOPROTEIN F"/>
    <property type="match status" value="1"/>
</dbReference>
<dbReference type="SUPFAM" id="SSF52833">
    <property type="entry name" value="Thioredoxin-like"/>
    <property type="match status" value="1"/>
</dbReference>
<sequence length="102" mass="11642">MDIYKGESSSISITSPKHSCHELGFTDSLLCSTCKDFAEFVGDSDFIDNKAKDYNKFKFTHEQGANPRLVLRDTEGKEEEISIDGWKSENLEEFLIQNNLKE</sequence>
<evidence type="ECO:0000256" key="2">
    <source>
        <dbReference type="ARBA" id="ARBA00005742"/>
    </source>
</evidence>
<dbReference type="VEuPathDB" id="AmoebaDB:DICPUDRAFT_82783"/>
<evidence type="ECO:0000256" key="1">
    <source>
        <dbReference type="ARBA" id="ARBA00004319"/>
    </source>
</evidence>
<name>F0ZXL1_DICPU</name>